<reference evidence="1 2" key="1">
    <citation type="submission" date="2018-05" db="EMBL/GenBank/DDBJ databases">
        <title>Zavarzinia sp. HR-AS.</title>
        <authorList>
            <person name="Lee Y."/>
            <person name="Jeon C.O."/>
        </authorList>
    </citation>
    <scope>NUCLEOTIDE SEQUENCE [LARGE SCALE GENOMIC DNA]</scope>
    <source>
        <strain evidence="1 2">HR-AS</strain>
    </source>
</reference>
<sequence>MPWFRFDRAFDWRATPRSVVAYPAGLTMLVPGPCADAAEAAGAGRRVTRPAAAKMDKSGRLT</sequence>
<accession>A0A317EDA1</accession>
<proteinExistence type="predicted"/>
<evidence type="ECO:0000313" key="2">
    <source>
        <dbReference type="Proteomes" id="UP000245461"/>
    </source>
</evidence>
<protein>
    <submittedName>
        <fullName evidence="1">Uncharacterized protein</fullName>
    </submittedName>
</protein>
<keyword evidence="2" id="KW-1185">Reference proteome</keyword>
<gene>
    <name evidence="1" type="ORF">DKG74_07140</name>
</gene>
<dbReference type="Proteomes" id="UP000245461">
    <property type="component" value="Unassembled WGS sequence"/>
</dbReference>
<dbReference type="RefSeq" id="WP_109904134.1">
    <property type="nucleotide sequence ID" value="NZ_QGLE01000003.1"/>
</dbReference>
<dbReference type="EMBL" id="QGLE01000003">
    <property type="protein sequence ID" value="PWR24572.1"/>
    <property type="molecule type" value="Genomic_DNA"/>
</dbReference>
<dbReference type="OrthoDB" id="8101189at2"/>
<name>A0A317EDA1_9PROT</name>
<evidence type="ECO:0000313" key="1">
    <source>
        <dbReference type="EMBL" id="PWR24572.1"/>
    </source>
</evidence>
<comment type="caution">
    <text evidence="1">The sequence shown here is derived from an EMBL/GenBank/DDBJ whole genome shotgun (WGS) entry which is preliminary data.</text>
</comment>
<dbReference type="AlphaFoldDB" id="A0A317EDA1"/>
<organism evidence="1 2">
    <name type="scientific">Zavarzinia aquatilis</name>
    <dbReference type="NCBI Taxonomy" id="2211142"/>
    <lineage>
        <taxon>Bacteria</taxon>
        <taxon>Pseudomonadati</taxon>
        <taxon>Pseudomonadota</taxon>
        <taxon>Alphaproteobacteria</taxon>
        <taxon>Rhodospirillales</taxon>
        <taxon>Zavarziniaceae</taxon>
        <taxon>Zavarzinia</taxon>
    </lineage>
</organism>